<evidence type="ECO:0000256" key="7">
    <source>
        <dbReference type="ARBA" id="ARBA00023270"/>
    </source>
</evidence>
<evidence type="ECO:0000313" key="9">
    <source>
        <dbReference type="EMBL" id="KKM86322.1"/>
    </source>
</evidence>
<dbReference type="InterPro" id="IPR016067">
    <property type="entry name" value="S-AdoMet_deCO2ase_core"/>
</dbReference>
<comment type="caution">
    <text evidence="9">The sequence shown here is derived from an EMBL/GenBank/DDBJ whole genome shotgun (WGS) entry which is preliminary data.</text>
</comment>
<keyword evidence="4" id="KW-0620">Polyamine biosynthesis</keyword>
<evidence type="ECO:0000256" key="6">
    <source>
        <dbReference type="ARBA" id="ARBA00023239"/>
    </source>
</evidence>
<evidence type="ECO:0000256" key="8">
    <source>
        <dbReference type="ARBA" id="ARBA00023317"/>
    </source>
</evidence>
<protein>
    <recommendedName>
        <fullName evidence="10">S-adenosylmethionine decarboxylase proenzyme</fullName>
    </recommendedName>
</protein>
<dbReference type="GO" id="GO:0008295">
    <property type="term" value="P:spermidine biosynthetic process"/>
    <property type="evidence" value="ECO:0007669"/>
    <property type="project" value="InterPro"/>
</dbReference>
<keyword evidence="8" id="KW-0670">Pyruvate</keyword>
<organism evidence="9">
    <name type="scientific">marine sediment metagenome</name>
    <dbReference type="NCBI Taxonomy" id="412755"/>
    <lineage>
        <taxon>unclassified sequences</taxon>
        <taxon>metagenomes</taxon>
        <taxon>ecological metagenomes</taxon>
    </lineage>
</organism>
<name>A0A0F9NYL2_9ZZZZ</name>
<dbReference type="SUPFAM" id="SSF56276">
    <property type="entry name" value="S-adenosylmethionine decarboxylase"/>
    <property type="match status" value="1"/>
</dbReference>
<sequence>MKNKMYGKELILDLHNCDSELFTRKIIDLYFKELCKLINMKPEQVYWWDDEGVPEEEKQTQAHTKGTTAIQFILTSNITIHTLDILKSVYINIFSCKDFDSNVAADFTEIYFRGVLKRSLTVDRL</sequence>
<evidence type="ECO:0000256" key="1">
    <source>
        <dbReference type="ARBA" id="ARBA00001928"/>
    </source>
</evidence>
<evidence type="ECO:0000256" key="5">
    <source>
        <dbReference type="ARBA" id="ARBA00023145"/>
    </source>
</evidence>
<keyword evidence="2" id="KW-0210">Decarboxylase</keyword>
<keyword evidence="3" id="KW-0068">Autocatalytic cleavage</keyword>
<dbReference type="EMBL" id="LAZR01007275">
    <property type="protein sequence ID" value="KKM86322.1"/>
    <property type="molecule type" value="Genomic_DNA"/>
</dbReference>
<gene>
    <name evidence="9" type="ORF">LCGC14_1280130</name>
</gene>
<evidence type="ECO:0000256" key="4">
    <source>
        <dbReference type="ARBA" id="ARBA00023115"/>
    </source>
</evidence>
<evidence type="ECO:0000256" key="2">
    <source>
        <dbReference type="ARBA" id="ARBA00022793"/>
    </source>
</evidence>
<proteinExistence type="predicted"/>
<dbReference type="AlphaFoldDB" id="A0A0F9NYL2"/>
<accession>A0A0F9NYL2</accession>
<keyword evidence="6" id="KW-0456">Lyase</keyword>
<comment type="cofactor">
    <cofactor evidence="1">
        <name>pyruvate</name>
        <dbReference type="ChEBI" id="CHEBI:15361"/>
    </cofactor>
</comment>
<reference evidence="9" key="1">
    <citation type="journal article" date="2015" name="Nature">
        <title>Complex archaea that bridge the gap between prokaryotes and eukaryotes.</title>
        <authorList>
            <person name="Spang A."/>
            <person name="Saw J.H."/>
            <person name="Jorgensen S.L."/>
            <person name="Zaremba-Niedzwiedzka K."/>
            <person name="Martijn J."/>
            <person name="Lind A.E."/>
            <person name="van Eijk R."/>
            <person name="Schleper C."/>
            <person name="Guy L."/>
            <person name="Ettema T.J."/>
        </authorList>
    </citation>
    <scope>NUCLEOTIDE SEQUENCE</scope>
</reference>
<dbReference type="GO" id="GO:0004014">
    <property type="term" value="F:adenosylmethionine decarboxylase activity"/>
    <property type="evidence" value="ECO:0007669"/>
    <property type="project" value="InterPro"/>
</dbReference>
<keyword evidence="5" id="KW-0865">Zymogen</keyword>
<dbReference type="Gene3D" id="3.60.90.10">
    <property type="entry name" value="S-adenosylmethionine decarboxylase"/>
    <property type="match status" value="1"/>
</dbReference>
<dbReference type="InterPro" id="IPR003826">
    <property type="entry name" value="AdoMetDC_fam_prok"/>
</dbReference>
<dbReference type="Pfam" id="PF02675">
    <property type="entry name" value="AdoMet_dc"/>
    <property type="match status" value="1"/>
</dbReference>
<keyword evidence="7" id="KW-0704">Schiff base</keyword>
<evidence type="ECO:0008006" key="10">
    <source>
        <dbReference type="Google" id="ProtNLM"/>
    </source>
</evidence>
<evidence type="ECO:0000256" key="3">
    <source>
        <dbReference type="ARBA" id="ARBA00022813"/>
    </source>
</evidence>